<keyword evidence="2" id="KW-1185">Reference proteome</keyword>
<reference evidence="2" key="1">
    <citation type="submission" date="2018-12" db="EMBL/GenBank/DDBJ databases">
        <title>Tengunoibacter tsumagoiensis gen. nov., sp. nov., Dictyobacter kobayashii sp. nov., D. alpinus sp. nov., and D. joshuensis sp. nov. and description of Dictyobacteraceae fam. nov. within the order Ktedonobacterales isolated from Tengu-no-mugimeshi.</title>
        <authorList>
            <person name="Wang C.M."/>
            <person name="Zheng Y."/>
            <person name="Sakai Y."/>
            <person name="Toyoda A."/>
            <person name="Minakuchi Y."/>
            <person name="Abe K."/>
            <person name="Yokota A."/>
            <person name="Yabe S."/>
        </authorList>
    </citation>
    <scope>NUCLEOTIDE SEQUENCE [LARGE SCALE GENOMIC DNA]</scope>
    <source>
        <strain evidence="2">Uno11</strain>
    </source>
</reference>
<gene>
    <name evidence="1" type="ORF">KDK_59900</name>
</gene>
<protein>
    <submittedName>
        <fullName evidence="1">Uncharacterized protein</fullName>
    </submittedName>
</protein>
<proteinExistence type="predicted"/>
<evidence type="ECO:0000313" key="2">
    <source>
        <dbReference type="Proteomes" id="UP000287188"/>
    </source>
</evidence>
<dbReference type="AlphaFoldDB" id="A0A402ASU9"/>
<sequence>MFSGIAPYCMLSQLWPKAMSRGAPDHGTYIGQALQVTQAHQLQPCIAIGGRLIITVQFLS</sequence>
<evidence type="ECO:0000313" key="1">
    <source>
        <dbReference type="EMBL" id="GCE22190.1"/>
    </source>
</evidence>
<comment type="caution">
    <text evidence="1">The sequence shown here is derived from an EMBL/GenBank/DDBJ whole genome shotgun (WGS) entry which is preliminary data.</text>
</comment>
<organism evidence="1 2">
    <name type="scientific">Dictyobacter kobayashii</name>
    <dbReference type="NCBI Taxonomy" id="2014872"/>
    <lineage>
        <taxon>Bacteria</taxon>
        <taxon>Bacillati</taxon>
        <taxon>Chloroflexota</taxon>
        <taxon>Ktedonobacteria</taxon>
        <taxon>Ktedonobacterales</taxon>
        <taxon>Dictyobacteraceae</taxon>
        <taxon>Dictyobacter</taxon>
    </lineage>
</organism>
<accession>A0A402ASU9</accession>
<dbReference type="Proteomes" id="UP000287188">
    <property type="component" value="Unassembled WGS sequence"/>
</dbReference>
<name>A0A402ASU9_9CHLR</name>
<dbReference type="EMBL" id="BIFS01000002">
    <property type="protein sequence ID" value="GCE22190.1"/>
    <property type="molecule type" value="Genomic_DNA"/>
</dbReference>